<name>A0A0F8X739_9ZZZZ</name>
<accession>A0A0F8X739</accession>
<evidence type="ECO:0000313" key="1">
    <source>
        <dbReference type="EMBL" id="KKK64912.1"/>
    </source>
</evidence>
<organism evidence="1">
    <name type="scientific">marine sediment metagenome</name>
    <dbReference type="NCBI Taxonomy" id="412755"/>
    <lineage>
        <taxon>unclassified sequences</taxon>
        <taxon>metagenomes</taxon>
        <taxon>ecological metagenomes</taxon>
    </lineage>
</organism>
<protein>
    <submittedName>
        <fullName evidence="1">Uncharacterized protein</fullName>
    </submittedName>
</protein>
<dbReference type="InterPro" id="IPR027417">
    <property type="entry name" value="P-loop_NTPase"/>
</dbReference>
<reference evidence="1" key="1">
    <citation type="journal article" date="2015" name="Nature">
        <title>Complex archaea that bridge the gap between prokaryotes and eukaryotes.</title>
        <authorList>
            <person name="Spang A."/>
            <person name="Saw J.H."/>
            <person name="Jorgensen S.L."/>
            <person name="Zaremba-Niedzwiedzka K."/>
            <person name="Martijn J."/>
            <person name="Lind A.E."/>
            <person name="van Eijk R."/>
            <person name="Schleper C."/>
            <person name="Guy L."/>
            <person name="Ettema T.J."/>
        </authorList>
    </citation>
    <scope>NUCLEOTIDE SEQUENCE</scope>
</reference>
<dbReference type="EMBL" id="LAZR01060806">
    <property type="protein sequence ID" value="KKK64912.1"/>
    <property type="molecule type" value="Genomic_DNA"/>
</dbReference>
<gene>
    <name evidence="1" type="ORF">LCGC14_2979440</name>
</gene>
<sequence length="233" mass="26010">MEGLRGIYKGMPLFAAMNHPDYEGPPSEGQCEVCRYWDISNSEVLAYAERRAAWDPRGAEYVKPNMNDTESHGVLVNAVLSIMRCRCPDAEVEKREQQAQRLAAAGLPLHNDSIGPRTFENFYDRMGTRAGRDAVMEWLAYKGPPVLVFRGLPGGGKSHLLKAAIRDATLTGSTSRYEYVPLLLNNRLLPRLDQESDNLDPQEYIEICLAVDFLGLDDVGREKVSEYTNASLG</sequence>
<dbReference type="AlphaFoldDB" id="A0A0F8X739"/>
<dbReference type="Gene3D" id="3.40.50.300">
    <property type="entry name" value="P-loop containing nucleotide triphosphate hydrolases"/>
    <property type="match status" value="1"/>
</dbReference>
<feature type="non-terminal residue" evidence="1">
    <location>
        <position position="233"/>
    </location>
</feature>
<comment type="caution">
    <text evidence="1">The sequence shown here is derived from an EMBL/GenBank/DDBJ whole genome shotgun (WGS) entry which is preliminary data.</text>
</comment>
<proteinExistence type="predicted"/>